<protein>
    <submittedName>
        <fullName evidence="3">O-sialoglycoprotein endopeptidase</fullName>
    </submittedName>
</protein>
<dbReference type="Pfam" id="PF00814">
    <property type="entry name" value="TsaD"/>
    <property type="match status" value="1"/>
</dbReference>
<dbReference type="GO" id="GO:0002949">
    <property type="term" value="P:tRNA threonylcarbamoyladenosine modification"/>
    <property type="evidence" value="ECO:0007669"/>
    <property type="project" value="InterPro"/>
</dbReference>
<feature type="transmembrane region" description="Helical" evidence="1">
    <location>
        <begin position="82"/>
        <end position="104"/>
    </location>
</feature>
<dbReference type="EMBL" id="DF820484">
    <property type="protein sequence ID" value="GAK29990.1"/>
    <property type="molecule type" value="Genomic_DNA"/>
</dbReference>
<keyword evidence="1" id="KW-0472">Membrane</keyword>
<feature type="domain" description="Gcp-like" evidence="2">
    <location>
        <begin position="32"/>
        <end position="224"/>
    </location>
</feature>
<keyword evidence="1" id="KW-1133">Transmembrane helix</keyword>
<evidence type="ECO:0000313" key="3">
    <source>
        <dbReference type="EMBL" id="GAK29990.1"/>
    </source>
</evidence>
<dbReference type="Proteomes" id="UP000030643">
    <property type="component" value="Unassembled WGS sequence"/>
</dbReference>
<organism evidence="3 4">
    <name type="scientific">Weissella oryzae (strain DSM 25784 / JCM 18191 / LMG 30913 / SG25)</name>
    <dbReference type="NCBI Taxonomy" id="1329250"/>
    <lineage>
        <taxon>Bacteria</taxon>
        <taxon>Bacillati</taxon>
        <taxon>Bacillota</taxon>
        <taxon>Bacilli</taxon>
        <taxon>Lactobacillales</taxon>
        <taxon>Lactobacillaceae</taxon>
        <taxon>Weissella</taxon>
    </lineage>
</organism>
<dbReference type="InterPro" id="IPR022496">
    <property type="entry name" value="T6A_TsaB"/>
</dbReference>
<dbReference type="PANTHER" id="PTHR11735">
    <property type="entry name" value="TRNA N6-ADENOSINE THREONYLCARBAMOYLTRANSFERASE"/>
    <property type="match status" value="1"/>
</dbReference>
<reference evidence="4" key="1">
    <citation type="journal article" date="2014" name="Genome Announc.">
        <title>Draft genome sequence of Weissella oryzae SG25T, isolated from fermented rice grains.</title>
        <authorList>
            <person name="Tanizawa Y."/>
            <person name="Fujisawa T."/>
            <person name="Mochizuki T."/>
            <person name="Kaminuma E."/>
            <person name="Suzuki Y."/>
            <person name="Nakamura Y."/>
            <person name="Tohno M."/>
        </authorList>
    </citation>
    <scope>NUCLEOTIDE SEQUENCE [LARGE SCALE GENOMIC DNA]</scope>
    <source>
        <strain evidence="4">DSM 25784 / JCM 18191 / LMG 30913 / SG25</strain>
    </source>
</reference>
<dbReference type="RefSeq" id="WP_027698135.1">
    <property type="nucleotide sequence ID" value="NZ_DF820484.1"/>
</dbReference>
<dbReference type="STRING" id="1329250.WOSG25_010770"/>
<dbReference type="GO" id="GO:0005829">
    <property type="term" value="C:cytosol"/>
    <property type="evidence" value="ECO:0007669"/>
    <property type="project" value="TreeGrafter"/>
</dbReference>
<dbReference type="PANTHER" id="PTHR11735:SF11">
    <property type="entry name" value="TRNA THREONYLCARBAMOYLADENOSINE BIOSYNTHESIS PROTEIN TSAB"/>
    <property type="match status" value="1"/>
</dbReference>
<dbReference type="InterPro" id="IPR043129">
    <property type="entry name" value="ATPase_NBD"/>
</dbReference>
<accession>A0A069CQN0</accession>
<evidence type="ECO:0000259" key="2">
    <source>
        <dbReference type="Pfam" id="PF00814"/>
    </source>
</evidence>
<dbReference type="OrthoDB" id="9784166at2"/>
<dbReference type="NCBIfam" id="TIGR03725">
    <property type="entry name" value="T6A_YeaZ"/>
    <property type="match status" value="1"/>
</dbReference>
<dbReference type="CDD" id="cd24032">
    <property type="entry name" value="ASKHA_NBD_TsaB"/>
    <property type="match status" value="1"/>
</dbReference>
<keyword evidence="1" id="KW-0812">Transmembrane</keyword>
<evidence type="ECO:0000256" key="1">
    <source>
        <dbReference type="SAM" id="Phobius"/>
    </source>
</evidence>
<dbReference type="eggNOG" id="COG1214">
    <property type="taxonomic scope" value="Bacteria"/>
</dbReference>
<dbReference type="InterPro" id="IPR000905">
    <property type="entry name" value="Gcp-like_dom"/>
</dbReference>
<name>A0A069CQN0_WEIOS</name>
<evidence type="ECO:0000313" key="4">
    <source>
        <dbReference type="Proteomes" id="UP000030643"/>
    </source>
</evidence>
<dbReference type="AlphaFoldDB" id="A0A069CQN0"/>
<gene>
    <name evidence="3" type="ORF">WOSG25_010770</name>
</gene>
<sequence length="240" mass="26295">MKIIAFDTSNQPLSVAIFEDGKLVDQRNTNQAKNHSTQLLPFMDELLKSTGWQPQDLNQVIVSQGPGSYTGLRIAVTTAKTLAFTLGLSLVGVSSLALLAANVINTEAVIVPIMDARNDNMYVGTYQRLDGQLEAVGNDHHSNLQHLIDELKVLERPVTFVGEYQRFAPELQAALPNVGFSEKNLPDASQLLALAGQVKPLTELSDIHQFVPKYLRLSQAEVDWAKAHPGVSNHGFVEKV</sequence>
<dbReference type="SUPFAM" id="SSF53067">
    <property type="entry name" value="Actin-like ATPase domain"/>
    <property type="match status" value="2"/>
</dbReference>
<proteinExistence type="predicted"/>
<dbReference type="Gene3D" id="3.30.420.40">
    <property type="match status" value="2"/>
</dbReference>
<keyword evidence="4" id="KW-1185">Reference proteome</keyword>